<sequence length="702" mass="77958">MILLPRLPPGPIGRPLGSEFDGPIHRPQTCSASRIIWLPKPHQTPKPSPMERLPNEVQKIIVSNLDYQSLIFLSMVNQHFHRSVDPQQIATSADKFQFVMRAAKDFPQHRYNEKSKEHQPGNSECYMCFRVRAPEHFDVLQAATAYFDPRGRVVTDRDPEPGDREVALRRFCIGCGVENGFHAPFDCLTTKTGQSLWICRCRKLPVATKEEAMATTAIHPACFHEPMGYLCLAASGTSVATTPPDEEHACGMKTATSISPREQCDEAITWSMQIRARPDQVIYEPNLGAHYAELGKLPSGHPRPHSHHFTSFLFHPLPPSQLLQQSTPDITHRLSSLPSRVTSGHIQMENSDAYQPDEPVLTPTLGLLSLQDIPTLDLQLKGELNTSGDSPIPSVTEKSEATKYQSKDAVTIPATPNEKPLLCKNVLANDQLSASFDAIATEYGGTSGSEPDFSSDSDFWTDDDEDETTNDLVRSLTSHRGQPFTLTRTARSLLFRRPSPESLDSSVYMIPEPASLPLSPTSNADIIFQNEHFSVEQSKIAGWGAFAARKLKYGDRILVEKPLFVADGTTLFKEFDKLSEPLRELALGLHANSSCKPGTPRVKAVWTTNCFSTGTGDKAGLFPIASRFNHSCHPSENVDYCYNDIDKVLEMVVRADVINEGEELTISYGTRRTPADLFYRFGFKCRCGACGGFSEEDILGFW</sequence>
<dbReference type="CDD" id="cd20071">
    <property type="entry name" value="SET_SMYD"/>
    <property type="match status" value="1"/>
</dbReference>
<dbReference type="SUPFAM" id="SSF82199">
    <property type="entry name" value="SET domain"/>
    <property type="match status" value="1"/>
</dbReference>
<dbReference type="Gene3D" id="2.170.270.10">
    <property type="entry name" value="SET domain"/>
    <property type="match status" value="1"/>
</dbReference>
<proteinExistence type="predicted"/>
<keyword evidence="5" id="KW-1185">Reference proteome</keyword>
<protein>
    <recommendedName>
        <fullName evidence="6">SET domain-containing protein</fullName>
    </recommendedName>
</protein>
<evidence type="ECO:0000313" key="5">
    <source>
        <dbReference type="Proteomes" id="UP000622797"/>
    </source>
</evidence>
<dbReference type="InterPro" id="IPR046341">
    <property type="entry name" value="SET_dom_sf"/>
</dbReference>
<dbReference type="Proteomes" id="UP000622797">
    <property type="component" value="Unassembled WGS sequence"/>
</dbReference>
<evidence type="ECO:0000256" key="1">
    <source>
        <dbReference type="SAM" id="MobiDB-lite"/>
    </source>
</evidence>
<dbReference type="OrthoDB" id="3180714at2759"/>
<dbReference type="Pfam" id="PF00856">
    <property type="entry name" value="SET"/>
    <property type="match status" value="1"/>
</dbReference>
<dbReference type="InterPro" id="IPR036047">
    <property type="entry name" value="F-box-like_dom_sf"/>
</dbReference>
<feature type="domain" description="SET" evidence="3">
    <location>
        <begin position="531"/>
        <end position="669"/>
    </location>
</feature>
<feature type="region of interest" description="Disordered" evidence="1">
    <location>
        <begin position="443"/>
        <end position="466"/>
    </location>
</feature>
<dbReference type="PANTHER" id="PTHR47332:SF2">
    <property type="entry name" value="SET-6"/>
    <property type="match status" value="1"/>
</dbReference>
<dbReference type="EMBL" id="JABEXW010000527">
    <property type="protein sequence ID" value="KAF4962753.1"/>
    <property type="molecule type" value="Genomic_DNA"/>
</dbReference>
<feature type="compositionally biased region" description="Acidic residues" evidence="1">
    <location>
        <begin position="453"/>
        <end position="466"/>
    </location>
</feature>
<evidence type="ECO:0008006" key="6">
    <source>
        <dbReference type="Google" id="ProtNLM"/>
    </source>
</evidence>
<name>A0A8H4TRP1_9HYPO</name>
<feature type="domain" description="F-box" evidence="2">
    <location>
        <begin position="47"/>
        <end position="93"/>
    </location>
</feature>
<dbReference type="PROSITE" id="PS50280">
    <property type="entry name" value="SET"/>
    <property type="match status" value="1"/>
</dbReference>
<dbReference type="PROSITE" id="PS50181">
    <property type="entry name" value="FBOX"/>
    <property type="match status" value="1"/>
</dbReference>
<dbReference type="InterPro" id="IPR001214">
    <property type="entry name" value="SET_dom"/>
</dbReference>
<evidence type="ECO:0000259" key="3">
    <source>
        <dbReference type="PROSITE" id="PS50280"/>
    </source>
</evidence>
<dbReference type="AlphaFoldDB" id="A0A8H4TRP1"/>
<dbReference type="CDD" id="cd09917">
    <property type="entry name" value="F-box_SF"/>
    <property type="match status" value="1"/>
</dbReference>
<dbReference type="Pfam" id="PF00646">
    <property type="entry name" value="F-box"/>
    <property type="match status" value="1"/>
</dbReference>
<evidence type="ECO:0000259" key="2">
    <source>
        <dbReference type="PROSITE" id="PS50181"/>
    </source>
</evidence>
<evidence type="ECO:0000313" key="4">
    <source>
        <dbReference type="EMBL" id="KAF4962753.1"/>
    </source>
</evidence>
<comment type="caution">
    <text evidence="4">The sequence shown here is derived from an EMBL/GenBank/DDBJ whole genome shotgun (WGS) entry which is preliminary data.</text>
</comment>
<dbReference type="SMART" id="SM00317">
    <property type="entry name" value="SET"/>
    <property type="match status" value="1"/>
</dbReference>
<dbReference type="InterPro" id="IPR001810">
    <property type="entry name" value="F-box_dom"/>
</dbReference>
<organism evidence="4 5">
    <name type="scientific">Fusarium sarcochroum</name>
    <dbReference type="NCBI Taxonomy" id="1208366"/>
    <lineage>
        <taxon>Eukaryota</taxon>
        <taxon>Fungi</taxon>
        <taxon>Dikarya</taxon>
        <taxon>Ascomycota</taxon>
        <taxon>Pezizomycotina</taxon>
        <taxon>Sordariomycetes</taxon>
        <taxon>Hypocreomycetidae</taxon>
        <taxon>Hypocreales</taxon>
        <taxon>Nectriaceae</taxon>
        <taxon>Fusarium</taxon>
        <taxon>Fusarium lateritium species complex</taxon>
    </lineage>
</organism>
<gene>
    <name evidence="4" type="ORF">FSARC_9179</name>
</gene>
<dbReference type="InterPro" id="IPR053185">
    <property type="entry name" value="SET_domain_protein"/>
</dbReference>
<dbReference type="PANTHER" id="PTHR47332">
    <property type="entry name" value="SET DOMAIN-CONTAINING PROTEIN 5"/>
    <property type="match status" value="1"/>
</dbReference>
<reference evidence="4" key="2">
    <citation type="submission" date="2020-05" db="EMBL/GenBank/DDBJ databases">
        <authorList>
            <person name="Kim H.-S."/>
            <person name="Proctor R.H."/>
            <person name="Brown D.W."/>
        </authorList>
    </citation>
    <scope>NUCLEOTIDE SEQUENCE</scope>
    <source>
        <strain evidence="4">NRRL 20472</strain>
    </source>
</reference>
<dbReference type="SUPFAM" id="SSF81383">
    <property type="entry name" value="F-box domain"/>
    <property type="match status" value="1"/>
</dbReference>
<accession>A0A8H4TRP1</accession>
<reference evidence="4" key="1">
    <citation type="journal article" date="2020" name="BMC Genomics">
        <title>Correction to: Identification and distribution of gene clusters required for synthesis of sphingolipid metabolism inhibitors in diverse species of the filamentous fungus Fusarium.</title>
        <authorList>
            <person name="Kim H.S."/>
            <person name="Lohmar J.M."/>
            <person name="Busman M."/>
            <person name="Brown D.W."/>
            <person name="Naumann T.A."/>
            <person name="Divon H.H."/>
            <person name="Lysoe E."/>
            <person name="Uhlig S."/>
            <person name="Proctor R.H."/>
        </authorList>
    </citation>
    <scope>NUCLEOTIDE SEQUENCE</scope>
    <source>
        <strain evidence="4">NRRL 20472</strain>
    </source>
</reference>